<organism evidence="1 2">
    <name type="scientific">Vibrio phage 1.245.O._10N.261.54.C7</name>
    <dbReference type="NCBI Taxonomy" id="1881236"/>
    <lineage>
        <taxon>Viruses</taxon>
        <taxon>Duplodnaviria</taxon>
        <taxon>Heunggongvirae</taxon>
        <taxon>Uroviricota</taxon>
        <taxon>Caudoviricetes</taxon>
        <taxon>Schitoviridae</taxon>
        <taxon>Pariacacavirus</taxon>
        <taxon>Pariacacavirus 1245O</taxon>
    </lineage>
</organism>
<gene>
    <name evidence="1" type="ORF">NVP1245O_56</name>
</gene>
<evidence type="ECO:0000313" key="2">
    <source>
        <dbReference type="Proteomes" id="UP000272163"/>
    </source>
</evidence>
<proteinExistence type="predicted"/>
<protein>
    <submittedName>
        <fullName evidence="1">Uncharacterized protein</fullName>
    </submittedName>
</protein>
<keyword evidence="2" id="KW-1185">Reference proteome</keyword>
<accession>A0A2I7RWE0</accession>
<evidence type="ECO:0000313" key="1">
    <source>
        <dbReference type="EMBL" id="AUR97969.1"/>
    </source>
</evidence>
<name>A0A2I7RWE0_9CAUD</name>
<reference evidence="1 2" key="1">
    <citation type="submission" date="2017-11" db="EMBL/GenBank/DDBJ databases">
        <title>A major lineage of nontailed dsDNA viruses as unrecognized killers of marine bacteria.</title>
        <authorList>
            <person name="Kauffman K.M."/>
            <person name="Hussain F.A."/>
            <person name="Yang J."/>
            <person name="Arevalo P."/>
            <person name="Brown J.M."/>
            <person name="Chang W.K."/>
            <person name="VanInsberghe D."/>
            <person name="Elsherbini J."/>
            <person name="Cutler M.B."/>
            <person name="Kelly L."/>
            <person name="Polz M.F."/>
        </authorList>
    </citation>
    <scope>NUCLEOTIDE SEQUENCE [LARGE SCALE GENOMIC DNA]</scope>
</reference>
<sequence>MERTRHEMAVAINDLSRGQFFVSQSGFDQEYENLYWFELSTKDVLSFTPFDSDKTLSQGLWNHGLLGT</sequence>
<dbReference type="Proteomes" id="UP000272163">
    <property type="component" value="Segment"/>
</dbReference>
<dbReference type="EMBL" id="MG592610">
    <property type="protein sequence ID" value="AUR97969.1"/>
    <property type="molecule type" value="Genomic_DNA"/>
</dbReference>